<feature type="domain" description="2-oxoacid dehydrogenase acyltransferase catalytic" evidence="5">
    <location>
        <begin position="174"/>
        <end position="257"/>
    </location>
</feature>
<dbReference type="Gene3D" id="3.30.559.10">
    <property type="entry name" value="Chloramphenicol acetyltransferase-like domain"/>
    <property type="match status" value="1"/>
</dbReference>
<dbReference type="InterPro" id="IPR050743">
    <property type="entry name" value="2-oxoacid_DH_E2_comp"/>
</dbReference>
<keyword evidence="4" id="KW-1133">Transmembrane helix</keyword>
<accession>A0ABM7IAI0</accession>
<gene>
    <name evidence="6" type="ORF">MAUB_15810</name>
</gene>
<organism evidence="6 7">
    <name type="scientific">Mycolicibacterium aubagnense</name>
    <dbReference type="NCBI Taxonomy" id="319707"/>
    <lineage>
        <taxon>Bacteria</taxon>
        <taxon>Bacillati</taxon>
        <taxon>Actinomycetota</taxon>
        <taxon>Actinomycetes</taxon>
        <taxon>Mycobacteriales</taxon>
        <taxon>Mycobacteriaceae</taxon>
        <taxon>Mycolicibacterium</taxon>
    </lineage>
</organism>
<dbReference type="InterPro" id="IPR023213">
    <property type="entry name" value="CAT-like_dom_sf"/>
</dbReference>
<proteinExistence type="predicted"/>
<dbReference type="Proteomes" id="UP000465609">
    <property type="component" value="Chromosome"/>
</dbReference>
<evidence type="ECO:0000256" key="1">
    <source>
        <dbReference type="ARBA" id="ARBA00001938"/>
    </source>
</evidence>
<dbReference type="PANTHER" id="PTHR43178:SF5">
    <property type="entry name" value="LIPOAMIDE ACYLTRANSFERASE COMPONENT OF BRANCHED-CHAIN ALPHA-KETO ACID DEHYDROGENASE COMPLEX, MITOCHONDRIAL"/>
    <property type="match status" value="1"/>
</dbReference>
<dbReference type="InterPro" id="IPR001078">
    <property type="entry name" value="2-oxoacid_DH_actylTfrase"/>
</dbReference>
<keyword evidence="4" id="KW-0472">Membrane</keyword>
<dbReference type="RefSeq" id="WP_138231623.1">
    <property type="nucleotide sequence ID" value="NZ_AP022577.1"/>
</dbReference>
<dbReference type="EMBL" id="AP022577">
    <property type="protein sequence ID" value="BBX83708.1"/>
    <property type="molecule type" value="Genomic_DNA"/>
</dbReference>
<feature type="transmembrane region" description="Helical" evidence="4">
    <location>
        <begin position="145"/>
        <end position="163"/>
    </location>
</feature>
<evidence type="ECO:0000313" key="7">
    <source>
        <dbReference type="Proteomes" id="UP000465609"/>
    </source>
</evidence>
<keyword evidence="4" id="KW-0812">Transmembrane</keyword>
<sequence length="259" mass="27855">MSDRPREIAVRPFPRNRRLVTGALWVGKRSAPMHGLLEVDVTDAKRLLNEHEPALSLTAFVIASAARAAAAHPDVHAYRNWRGQLVSHRHVDVATIIEIPTTQGTFPLAHAIRDADVREVVDLTRELHTVKTNPSASSSAGIARLVPFAAWVPGLFAAGYALARRSPRLRQLTGTVAVTAVGMFGGGSGFAIAPLTLMSLQIVVGGMSARPRVVRGQIEVRDILDLTVTVDHNVVDGAPAARFGSDLRRLIEDATALRA</sequence>
<keyword evidence="7" id="KW-1185">Reference proteome</keyword>
<evidence type="ECO:0000259" key="5">
    <source>
        <dbReference type="Pfam" id="PF00198"/>
    </source>
</evidence>
<evidence type="ECO:0000256" key="3">
    <source>
        <dbReference type="ARBA" id="ARBA00023315"/>
    </source>
</evidence>
<evidence type="ECO:0000256" key="2">
    <source>
        <dbReference type="ARBA" id="ARBA00022679"/>
    </source>
</evidence>
<name>A0ABM7IAI0_9MYCO</name>
<protein>
    <recommendedName>
        <fullName evidence="5">2-oxoacid dehydrogenase acyltransferase catalytic domain-containing protein</fullName>
    </recommendedName>
</protein>
<keyword evidence="3" id="KW-0012">Acyltransferase</keyword>
<reference evidence="6 7" key="1">
    <citation type="journal article" date="2019" name="Emerg. Microbes Infect.">
        <title>Comprehensive subspecies identification of 175 nontuberculous mycobacteria species based on 7547 genomic profiles.</title>
        <authorList>
            <person name="Matsumoto Y."/>
            <person name="Kinjo T."/>
            <person name="Motooka D."/>
            <person name="Nabeya D."/>
            <person name="Jung N."/>
            <person name="Uechi K."/>
            <person name="Horii T."/>
            <person name="Iida T."/>
            <person name="Fujita J."/>
            <person name="Nakamura S."/>
        </authorList>
    </citation>
    <scope>NUCLEOTIDE SEQUENCE [LARGE SCALE GENOMIC DNA]</scope>
    <source>
        <strain evidence="6 7">JCM 15296</strain>
    </source>
</reference>
<dbReference type="Pfam" id="PF00198">
    <property type="entry name" value="2-oxoacid_dh"/>
    <property type="match status" value="1"/>
</dbReference>
<evidence type="ECO:0000313" key="6">
    <source>
        <dbReference type="EMBL" id="BBX83708.1"/>
    </source>
</evidence>
<dbReference type="SUPFAM" id="SSF52777">
    <property type="entry name" value="CoA-dependent acyltransferases"/>
    <property type="match status" value="1"/>
</dbReference>
<feature type="transmembrane region" description="Helical" evidence="4">
    <location>
        <begin position="175"/>
        <end position="197"/>
    </location>
</feature>
<keyword evidence="2" id="KW-0808">Transferase</keyword>
<dbReference type="PANTHER" id="PTHR43178">
    <property type="entry name" value="DIHYDROLIPOAMIDE ACETYLTRANSFERASE COMPONENT OF PYRUVATE DEHYDROGENASE COMPLEX"/>
    <property type="match status" value="1"/>
</dbReference>
<evidence type="ECO:0000256" key="4">
    <source>
        <dbReference type="SAM" id="Phobius"/>
    </source>
</evidence>
<comment type="cofactor">
    <cofactor evidence="1">
        <name>(R)-lipoate</name>
        <dbReference type="ChEBI" id="CHEBI:83088"/>
    </cofactor>
</comment>